<comment type="subcellular location">
    <subcellularLocation>
        <location evidence="1">Cell envelope</location>
    </subcellularLocation>
</comment>
<dbReference type="OrthoDB" id="9809385at2"/>
<comment type="caution">
    <text evidence="5">The sequence shown here is derived from an EMBL/GenBank/DDBJ whole genome shotgun (WGS) entry which is preliminary data.</text>
</comment>
<evidence type="ECO:0000256" key="2">
    <source>
        <dbReference type="ARBA" id="ARBA00023054"/>
    </source>
</evidence>
<gene>
    <name evidence="5" type="ORF">EDC22_103356</name>
</gene>
<organism evidence="5 6">
    <name type="scientific">Tepidamorphus gemmatus</name>
    <dbReference type="NCBI Taxonomy" id="747076"/>
    <lineage>
        <taxon>Bacteria</taxon>
        <taxon>Pseudomonadati</taxon>
        <taxon>Pseudomonadota</taxon>
        <taxon>Alphaproteobacteria</taxon>
        <taxon>Hyphomicrobiales</taxon>
        <taxon>Tepidamorphaceae</taxon>
        <taxon>Tepidamorphus</taxon>
    </lineage>
</organism>
<dbReference type="Gene3D" id="2.40.50.100">
    <property type="match status" value="1"/>
</dbReference>
<dbReference type="EMBL" id="SMAK01000003">
    <property type="protein sequence ID" value="TCT12042.1"/>
    <property type="molecule type" value="Genomic_DNA"/>
</dbReference>
<dbReference type="Proteomes" id="UP000295678">
    <property type="component" value="Unassembled WGS sequence"/>
</dbReference>
<proteinExistence type="predicted"/>
<evidence type="ECO:0000259" key="4">
    <source>
        <dbReference type="Pfam" id="PF25881"/>
    </source>
</evidence>
<dbReference type="GO" id="GO:0030313">
    <property type="term" value="C:cell envelope"/>
    <property type="evidence" value="ECO:0007669"/>
    <property type="project" value="UniProtKB-SubCell"/>
</dbReference>
<evidence type="ECO:0000256" key="3">
    <source>
        <dbReference type="SAM" id="Coils"/>
    </source>
</evidence>
<sequence length="317" mass="33972">MTGLRMLLLGLVAAGLGGCWWDEPAGTFQGYVEGDFLDVGAEETARLVALEVRRGDQVEAGAVLFRLDDADAAAERREAIARLDQARAQLADLRTGKRPEELAVLEAQAEEIAASLDLAERDLKRYETLHEASVVSDARAETARERFAVLSARLKAIEAQLEVAKLPARPDAIAAAGQNVAAAEAVLARIDARLARLNGIAPMSGSIQDIFFEPGEVVPAGRAVVSLLPPENLKVRFFVPETDLSRVVLGGRVDIACDSCVEAIPARVSFVAREAEFTPPVIYSVEARAKLVYMVEATPDDVGPLKVGQPVDVRLAP</sequence>
<dbReference type="AlphaFoldDB" id="A0A4R3MFV6"/>
<dbReference type="Gene3D" id="1.10.287.470">
    <property type="entry name" value="Helix hairpin bin"/>
    <property type="match status" value="1"/>
</dbReference>
<dbReference type="RefSeq" id="WP_132805922.1">
    <property type="nucleotide sequence ID" value="NZ_SMAK01000003.1"/>
</dbReference>
<protein>
    <submittedName>
        <fullName evidence="5">HlyD family secretion protein</fullName>
    </submittedName>
</protein>
<name>A0A4R3MFV6_9HYPH</name>
<reference evidence="5 6" key="1">
    <citation type="submission" date="2019-03" db="EMBL/GenBank/DDBJ databases">
        <title>Genomic Encyclopedia of Type Strains, Phase IV (KMG-IV): sequencing the most valuable type-strain genomes for metagenomic binning, comparative biology and taxonomic classification.</title>
        <authorList>
            <person name="Goeker M."/>
        </authorList>
    </citation>
    <scope>NUCLEOTIDE SEQUENCE [LARGE SCALE GENOMIC DNA]</scope>
    <source>
        <strain evidence="5 6">DSM 19345</strain>
    </source>
</reference>
<accession>A0A4R3MFV6</accession>
<dbReference type="PRINTS" id="PR01490">
    <property type="entry name" value="RTXTOXIND"/>
</dbReference>
<dbReference type="PROSITE" id="PS51257">
    <property type="entry name" value="PROKAR_LIPOPROTEIN"/>
    <property type="match status" value="1"/>
</dbReference>
<dbReference type="InterPro" id="IPR050465">
    <property type="entry name" value="UPF0194_transport"/>
</dbReference>
<evidence type="ECO:0000313" key="6">
    <source>
        <dbReference type="Proteomes" id="UP000295678"/>
    </source>
</evidence>
<keyword evidence="6" id="KW-1185">Reference proteome</keyword>
<dbReference type="Pfam" id="PF25881">
    <property type="entry name" value="HH_YBHG"/>
    <property type="match status" value="1"/>
</dbReference>
<evidence type="ECO:0000313" key="5">
    <source>
        <dbReference type="EMBL" id="TCT12042.1"/>
    </source>
</evidence>
<feature type="coiled-coil region" evidence="3">
    <location>
        <begin position="76"/>
        <end position="160"/>
    </location>
</feature>
<dbReference type="PANTHER" id="PTHR32347">
    <property type="entry name" value="EFFLUX SYSTEM COMPONENT YKNX-RELATED"/>
    <property type="match status" value="1"/>
</dbReference>
<dbReference type="PANTHER" id="PTHR32347:SF23">
    <property type="entry name" value="BLL5650 PROTEIN"/>
    <property type="match status" value="1"/>
</dbReference>
<evidence type="ECO:0000256" key="1">
    <source>
        <dbReference type="ARBA" id="ARBA00004196"/>
    </source>
</evidence>
<feature type="domain" description="YbhG-like alpha-helical hairpin" evidence="4">
    <location>
        <begin position="67"/>
        <end position="194"/>
    </location>
</feature>
<dbReference type="InterPro" id="IPR059052">
    <property type="entry name" value="HH_YbhG-like"/>
</dbReference>
<keyword evidence="2 3" id="KW-0175">Coiled coil</keyword>
<dbReference type="Gene3D" id="2.40.30.170">
    <property type="match status" value="1"/>
</dbReference>